<feature type="region of interest" description="Disordered" evidence="1">
    <location>
        <begin position="63"/>
        <end position="82"/>
    </location>
</feature>
<accession>F2AN11</accession>
<gene>
    <name evidence="2" type="ORF">RBWH47_03526</name>
</gene>
<dbReference type="Proteomes" id="UP000006222">
    <property type="component" value="Unassembled WGS sequence"/>
</dbReference>
<dbReference type="EMBL" id="AFAR01000061">
    <property type="protein sequence ID" value="EGF28940.1"/>
    <property type="molecule type" value="Genomic_DNA"/>
</dbReference>
<reference evidence="2 3" key="1">
    <citation type="journal article" date="2013" name="Mar. Genomics">
        <title>Expression of sulfatases in Rhodopirellula baltica and the diversity of sulfatases in the genus Rhodopirellula.</title>
        <authorList>
            <person name="Wegner C.E."/>
            <person name="Richter-Heitmann T."/>
            <person name="Klindworth A."/>
            <person name="Klockow C."/>
            <person name="Richter M."/>
            <person name="Achstetter T."/>
            <person name="Glockner F.O."/>
            <person name="Harder J."/>
        </authorList>
    </citation>
    <scope>NUCLEOTIDE SEQUENCE [LARGE SCALE GENOMIC DNA]</scope>
    <source>
        <strain evidence="2 3">WH47</strain>
    </source>
</reference>
<comment type="caution">
    <text evidence="2">The sequence shown here is derived from an EMBL/GenBank/DDBJ whole genome shotgun (WGS) entry which is preliminary data.</text>
</comment>
<evidence type="ECO:0000256" key="1">
    <source>
        <dbReference type="SAM" id="MobiDB-lite"/>
    </source>
</evidence>
<evidence type="ECO:0000313" key="2">
    <source>
        <dbReference type="EMBL" id="EGF28940.1"/>
    </source>
</evidence>
<evidence type="ECO:0000313" key="3">
    <source>
        <dbReference type="Proteomes" id="UP000006222"/>
    </source>
</evidence>
<organism evidence="2 3">
    <name type="scientific">Rhodopirellula baltica WH47</name>
    <dbReference type="NCBI Taxonomy" id="991778"/>
    <lineage>
        <taxon>Bacteria</taxon>
        <taxon>Pseudomonadati</taxon>
        <taxon>Planctomycetota</taxon>
        <taxon>Planctomycetia</taxon>
        <taxon>Pirellulales</taxon>
        <taxon>Pirellulaceae</taxon>
        <taxon>Rhodopirellula</taxon>
    </lineage>
</organism>
<feature type="region of interest" description="Disordered" evidence="1">
    <location>
        <begin position="88"/>
        <end position="109"/>
    </location>
</feature>
<feature type="compositionally biased region" description="Polar residues" evidence="1">
    <location>
        <begin position="66"/>
        <end position="82"/>
    </location>
</feature>
<proteinExistence type="predicted"/>
<protein>
    <submittedName>
        <fullName evidence="2">Uncharacterized protein</fullName>
    </submittedName>
</protein>
<sequence>MNPKPAPKFRGSGQVERFATDDFGRNAPEQRVASSACHRNGEFARCKIAKVVCSVVSVQKFRPSARNKTANSQAKSGSTEGNVNWIQTEASPGEIASSASHQSGFGNIP</sequence>
<name>F2AN11_RHOBT</name>
<dbReference type="AlphaFoldDB" id="F2AN11"/>
<feature type="compositionally biased region" description="Polar residues" evidence="1">
    <location>
        <begin position="97"/>
        <end position="109"/>
    </location>
</feature>